<dbReference type="EMBL" id="CP017480">
    <property type="protein sequence ID" value="APG06131.1"/>
    <property type="molecule type" value="Genomic_DNA"/>
</dbReference>
<dbReference type="InterPro" id="IPR029752">
    <property type="entry name" value="D-isomer_DH_CS1"/>
</dbReference>
<accession>A0A0G9H0Q7</accession>
<proteinExistence type="inferred from homology"/>
<evidence type="ECO:0000256" key="4">
    <source>
        <dbReference type="ARBA" id="ARBA00023002"/>
    </source>
</evidence>
<comment type="cofactor">
    <cofactor evidence="1 5">
        <name>Zn(2+)</name>
        <dbReference type="ChEBI" id="CHEBI:29105"/>
    </cofactor>
</comment>
<dbReference type="GO" id="GO:0008270">
    <property type="term" value="F:zinc ion binding"/>
    <property type="evidence" value="ECO:0007669"/>
    <property type="project" value="InterPro"/>
</dbReference>
<dbReference type="FunFam" id="3.40.50.720:FF:000022">
    <property type="entry name" value="Cinnamyl alcohol dehydrogenase"/>
    <property type="match status" value="1"/>
</dbReference>
<dbReference type="SUPFAM" id="SSF50129">
    <property type="entry name" value="GroES-like"/>
    <property type="match status" value="1"/>
</dbReference>
<dbReference type="KEGG" id="lrz:BJI69_20980"/>
<dbReference type="PATRIC" id="fig|1440763.5.peg.4255"/>
<dbReference type="Gene3D" id="3.90.180.10">
    <property type="entry name" value="Medium-chain alcohol dehydrogenases, catalytic domain"/>
    <property type="match status" value="1"/>
</dbReference>
<dbReference type="InterPro" id="IPR013154">
    <property type="entry name" value="ADH-like_N"/>
</dbReference>
<dbReference type="InterPro" id="IPR020843">
    <property type="entry name" value="ER"/>
</dbReference>
<organism evidence="6 7">
    <name type="scientific">Luteibacter rhizovicinus DSM 16549</name>
    <dbReference type="NCBI Taxonomy" id="1440763"/>
    <lineage>
        <taxon>Bacteria</taxon>
        <taxon>Pseudomonadati</taxon>
        <taxon>Pseudomonadota</taxon>
        <taxon>Gammaproteobacteria</taxon>
        <taxon>Lysobacterales</taxon>
        <taxon>Rhodanobacteraceae</taxon>
        <taxon>Luteibacter</taxon>
    </lineage>
</organism>
<dbReference type="RefSeq" id="WP_046969586.1">
    <property type="nucleotide sequence ID" value="NZ_CP017480.1"/>
</dbReference>
<gene>
    <name evidence="6" type="ORF">BJI69_20980</name>
</gene>
<evidence type="ECO:0000256" key="1">
    <source>
        <dbReference type="ARBA" id="ARBA00001947"/>
    </source>
</evidence>
<comment type="similarity">
    <text evidence="5">Belongs to the zinc-containing alcohol dehydrogenase family.</text>
</comment>
<sequence length="359" mass="38104">MSIARGYAAFSPTAPMASYTFERRDPRADDVHIEILFSGVCHSDLHTAHGEWDGLIYPNGTDYPLVPGHEIVGRVTAVGAKVTRFTPGDLVGVGTMVDSCGQCVNCLHGQESYCLKGATWTYNSPDRVDGTTTQGGYSDAIVVKQDFVFRITHSEEQLAAVAPLLCAGVTMWSPLRHWAAGPGRKVGVVGIGGLGHMGIKLARALGAHVVAFTTSESKRADALALGAHEVVNSRDAAAMAAHAGTLDLILNSVAVAHDLDTYTSLLSLDGAHVLVGIPAEPHPSPSVANLIGGRRSLTGSLVGGTKETQEMLDFCARHGIVADIEMIRMQDIETAFSRMAKADVKYRFVIDMASMKHAA</sequence>
<keyword evidence="4" id="KW-0560">Oxidoreductase</keyword>
<evidence type="ECO:0000256" key="2">
    <source>
        <dbReference type="ARBA" id="ARBA00022723"/>
    </source>
</evidence>
<keyword evidence="2 5" id="KW-0479">Metal-binding</keyword>
<keyword evidence="7" id="KW-1185">Reference proteome</keyword>
<dbReference type="AlphaFoldDB" id="A0A0G9H0Q7"/>
<protein>
    <submittedName>
        <fullName evidence="6">Hydroxyacid dehydrogenase</fullName>
    </submittedName>
</protein>
<reference evidence="7" key="1">
    <citation type="submission" date="2016-09" db="EMBL/GenBank/DDBJ databases">
        <authorList>
            <person name="Lysoe E."/>
        </authorList>
    </citation>
    <scope>NUCLEOTIDE SEQUENCE [LARGE SCALE GENOMIC DNA]</scope>
    <source>
        <strain evidence="7">LJ96T</strain>
    </source>
</reference>
<dbReference type="PROSITE" id="PS00059">
    <property type="entry name" value="ADH_ZINC"/>
    <property type="match status" value="1"/>
</dbReference>
<evidence type="ECO:0000313" key="6">
    <source>
        <dbReference type="EMBL" id="APG06131.1"/>
    </source>
</evidence>
<dbReference type="InterPro" id="IPR013149">
    <property type="entry name" value="ADH-like_C"/>
</dbReference>
<dbReference type="STRING" id="1440763.BJI69_20980"/>
<dbReference type="Gene3D" id="3.40.50.720">
    <property type="entry name" value="NAD(P)-binding Rossmann-like Domain"/>
    <property type="match status" value="1"/>
</dbReference>
<dbReference type="InterPro" id="IPR036291">
    <property type="entry name" value="NAD(P)-bd_dom_sf"/>
</dbReference>
<evidence type="ECO:0000256" key="5">
    <source>
        <dbReference type="RuleBase" id="RU361277"/>
    </source>
</evidence>
<name>A0A0G9H0Q7_9GAMM</name>
<keyword evidence="3 5" id="KW-0862">Zinc</keyword>
<dbReference type="PANTHER" id="PTHR42683">
    <property type="entry name" value="ALDEHYDE REDUCTASE"/>
    <property type="match status" value="1"/>
</dbReference>
<dbReference type="SUPFAM" id="SSF51735">
    <property type="entry name" value="NAD(P)-binding Rossmann-fold domains"/>
    <property type="match status" value="1"/>
</dbReference>
<dbReference type="GO" id="GO:0008106">
    <property type="term" value="F:alcohol dehydrogenase (NADP+) activity"/>
    <property type="evidence" value="ECO:0007669"/>
    <property type="project" value="UniProtKB-ARBA"/>
</dbReference>
<dbReference type="Pfam" id="PF08240">
    <property type="entry name" value="ADH_N"/>
    <property type="match status" value="1"/>
</dbReference>
<dbReference type="CDD" id="cd05283">
    <property type="entry name" value="CAD1"/>
    <property type="match status" value="1"/>
</dbReference>
<dbReference type="Pfam" id="PF00107">
    <property type="entry name" value="ADH_zinc_N"/>
    <property type="match status" value="1"/>
</dbReference>
<dbReference type="InterPro" id="IPR047109">
    <property type="entry name" value="CAD-like"/>
</dbReference>
<evidence type="ECO:0000256" key="3">
    <source>
        <dbReference type="ARBA" id="ARBA00022833"/>
    </source>
</evidence>
<evidence type="ECO:0000313" key="7">
    <source>
        <dbReference type="Proteomes" id="UP000182987"/>
    </source>
</evidence>
<dbReference type="InterPro" id="IPR002328">
    <property type="entry name" value="ADH_Zn_CS"/>
</dbReference>
<dbReference type="InterPro" id="IPR011032">
    <property type="entry name" value="GroES-like_sf"/>
</dbReference>
<dbReference type="PROSITE" id="PS00065">
    <property type="entry name" value="D_2_HYDROXYACID_DH_1"/>
    <property type="match status" value="1"/>
</dbReference>
<dbReference type="SMART" id="SM00829">
    <property type="entry name" value="PKS_ER"/>
    <property type="match status" value="1"/>
</dbReference>
<dbReference type="Proteomes" id="UP000182987">
    <property type="component" value="Chromosome"/>
</dbReference>
<dbReference type="OrthoDB" id="9771084at2"/>